<evidence type="ECO:0000313" key="1">
    <source>
        <dbReference type="EMBL" id="KXA22289.1"/>
    </source>
</evidence>
<gene>
    <name evidence="1" type="ORF">HMPREF3221_00946</name>
</gene>
<dbReference type="InterPro" id="IPR014061">
    <property type="entry name" value="BrxL-like"/>
</dbReference>
<protein>
    <submittedName>
        <fullName evidence="1">Uncharacterized protein</fullName>
    </submittedName>
</protein>
<dbReference type="AlphaFoldDB" id="A0A133P166"/>
<comment type="caution">
    <text evidence="1">The sequence shown here is derived from an EMBL/GenBank/DDBJ whole genome shotgun (WGS) entry which is preliminary data.</text>
</comment>
<dbReference type="PATRIC" id="fig|851.8.peg.949"/>
<proteinExistence type="predicted"/>
<reference evidence="2" key="1">
    <citation type="submission" date="2016-01" db="EMBL/GenBank/DDBJ databases">
        <authorList>
            <person name="Mitreva M."/>
            <person name="Pepin K.H."/>
            <person name="Mihindukulasuriya K.A."/>
            <person name="Fulton R."/>
            <person name="Fronick C."/>
            <person name="O'Laughlin M."/>
            <person name="Miner T."/>
            <person name="Herter B."/>
            <person name="Rosa B.A."/>
            <person name="Cordes M."/>
            <person name="Tomlinson C."/>
            <person name="Wollam A."/>
            <person name="Palsikar V.B."/>
            <person name="Mardis E.R."/>
            <person name="Wilson R.K."/>
        </authorList>
    </citation>
    <scope>NUCLEOTIDE SEQUENCE [LARGE SCALE GENOMIC DNA]</scope>
    <source>
        <strain evidence="2">MJR7757B</strain>
    </source>
</reference>
<dbReference type="EMBL" id="LRPY01000093">
    <property type="protein sequence ID" value="KXA22289.1"/>
    <property type="molecule type" value="Genomic_DNA"/>
</dbReference>
<dbReference type="Proteomes" id="UP000070401">
    <property type="component" value="Unassembled WGS sequence"/>
</dbReference>
<evidence type="ECO:0000313" key="2">
    <source>
        <dbReference type="Proteomes" id="UP000070401"/>
    </source>
</evidence>
<name>A0A133P166_FUSNU</name>
<keyword evidence="2" id="KW-1185">Reference proteome</keyword>
<organism evidence="1 2">
    <name type="scientific">Fusobacterium nucleatum</name>
    <dbReference type="NCBI Taxonomy" id="851"/>
    <lineage>
        <taxon>Bacteria</taxon>
        <taxon>Fusobacteriati</taxon>
        <taxon>Fusobacteriota</taxon>
        <taxon>Fusobacteriia</taxon>
        <taxon>Fusobacteriales</taxon>
        <taxon>Fusobacteriaceae</taxon>
        <taxon>Fusobacterium</taxon>
    </lineage>
</organism>
<dbReference type="Pfam" id="PF13337">
    <property type="entry name" value="BrxL_ATPase"/>
    <property type="match status" value="1"/>
</dbReference>
<sequence>MTKEKSNKLDLNGKNVKERFEIILDPININSDNNLYYRLISFFKLLPLACKNLYGFSLGKAGTGKSKVYELLECNTVVGIPSVASLRGNVNSNETIALLENEFILFEEIAEGAVQTDALGLLKATSTSKRFLKCNENEISYNGSYIMNFNYYKNETSLEDVKKENFKKVLPTIVQDEAFLSRIGFVLIHNDSTVGNPIYKNNGSSSPLELKEYLLSLRKFEADFEKFPKSIFEGIENFTSREQEIILKMLSTILLVLYPEYKKKNNFFEIPNYIVEGFLDIAIHFHSFISGKYKSYLTEKSIKLISELWGYPVLEDNILKILPNDRILLDKKEKIIILATNNHGRNQNEKEFLFFKEKLKVGLTPIESKNNYHLLTYKREHNCILSNKFKIDENNIELRLYKAREMQKEVLNIFKENVYSYIEELFRRNIFYITNDIAQNIYFFLYGVEIFIRSLSRVSYNPFYTIIYDKENIITYFKWCIESICDIERNHNYVLEVKKFLSSYSNLFSLEELKFLDTFSTKLDIDMQEGIICKEIIEINKEKLRKYIGKDINLEDKDYLYYIDKVSLSPKIFIL</sequence>
<dbReference type="RefSeq" id="WP_060798287.1">
    <property type="nucleotide sequence ID" value="NZ_KQ956682.1"/>
</dbReference>
<accession>A0A133P166</accession>